<feature type="region of interest" description="Disordered" evidence="1">
    <location>
        <begin position="117"/>
        <end position="142"/>
    </location>
</feature>
<proteinExistence type="predicted"/>
<feature type="region of interest" description="Disordered" evidence="1">
    <location>
        <begin position="75"/>
        <end position="94"/>
    </location>
</feature>
<name>A0A0K0FRS3_STRVS</name>
<dbReference type="WBParaSite" id="SVE_1277500.1">
    <property type="protein sequence ID" value="SVE_1277500.1"/>
    <property type="gene ID" value="SVE_1277500"/>
</dbReference>
<keyword evidence="2" id="KW-1185">Reference proteome</keyword>
<reference evidence="3" key="2">
    <citation type="submission" date="2015-08" db="UniProtKB">
        <authorList>
            <consortium name="WormBaseParasite"/>
        </authorList>
    </citation>
    <scope>IDENTIFICATION</scope>
</reference>
<evidence type="ECO:0000313" key="2">
    <source>
        <dbReference type="Proteomes" id="UP000035680"/>
    </source>
</evidence>
<protein>
    <submittedName>
        <fullName evidence="3">Ovule protein</fullName>
    </submittedName>
</protein>
<evidence type="ECO:0000256" key="1">
    <source>
        <dbReference type="SAM" id="MobiDB-lite"/>
    </source>
</evidence>
<dbReference type="Proteomes" id="UP000035680">
    <property type="component" value="Unassembled WGS sequence"/>
</dbReference>
<feature type="compositionally biased region" description="Basic and acidic residues" evidence="1">
    <location>
        <begin position="120"/>
        <end position="142"/>
    </location>
</feature>
<dbReference type="AlphaFoldDB" id="A0A0K0FRS3"/>
<reference evidence="2" key="1">
    <citation type="submission" date="2014-07" db="EMBL/GenBank/DDBJ databases">
        <authorList>
            <person name="Martin A.A"/>
            <person name="De Silva N."/>
        </authorList>
    </citation>
    <scope>NUCLEOTIDE SEQUENCE</scope>
</reference>
<sequence>MLWREKSRIRPQVPINIMRLLESLEREGQIGTQKHVEISYALKNNYLSQDESEVNIFEDENKILQDVNSILIDNDGRTQADGEENTYESGNKESKITDTVVSKINNNLEKHVTLQVGNVDKNDREQQVDDSKNMEEKVCNKT</sequence>
<organism evidence="2 3">
    <name type="scientific">Strongyloides venezuelensis</name>
    <name type="common">Threadworm</name>
    <dbReference type="NCBI Taxonomy" id="75913"/>
    <lineage>
        <taxon>Eukaryota</taxon>
        <taxon>Metazoa</taxon>
        <taxon>Ecdysozoa</taxon>
        <taxon>Nematoda</taxon>
        <taxon>Chromadorea</taxon>
        <taxon>Rhabditida</taxon>
        <taxon>Tylenchina</taxon>
        <taxon>Panagrolaimomorpha</taxon>
        <taxon>Strongyloidoidea</taxon>
        <taxon>Strongyloididae</taxon>
        <taxon>Strongyloides</taxon>
    </lineage>
</organism>
<accession>A0A0K0FRS3</accession>
<evidence type="ECO:0000313" key="3">
    <source>
        <dbReference type="WBParaSite" id="SVE_1277500.1"/>
    </source>
</evidence>